<dbReference type="AlphaFoldDB" id="A0A6J7QXN9"/>
<reference evidence="2" key="1">
    <citation type="submission" date="2020-05" db="EMBL/GenBank/DDBJ databases">
        <authorList>
            <person name="Chiriac C."/>
            <person name="Salcher M."/>
            <person name="Ghai R."/>
            <person name="Kavagutti S V."/>
        </authorList>
    </citation>
    <scope>NUCLEOTIDE SEQUENCE</scope>
</reference>
<proteinExistence type="predicted"/>
<keyword evidence="1" id="KW-0812">Transmembrane</keyword>
<gene>
    <name evidence="2" type="ORF">UFOPK4098_00886</name>
</gene>
<dbReference type="EMBL" id="CAFBPN010000041">
    <property type="protein sequence ID" value="CAB5021349.1"/>
    <property type="molecule type" value="Genomic_DNA"/>
</dbReference>
<accession>A0A6J7QXN9</accession>
<evidence type="ECO:0000256" key="1">
    <source>
        <dbReference type="SAM" id="Phobius"/>
    </source>
</evidence>
<organism evidence="2">
    <name type="scientific">freshwater metagenome</name>
    <dbReference type="NCBI Taxonomy" id="449393"/>
    <lineage>
        <taxon>unclassified sequences</taxon>
        <taxon>metagenomes</taxon>
        <taxon>ecological metagenomes</taxon>
    </lineage>
</organism>
<keyword evidence="1" id="KW-0472">Membrane</keyword>
<protein>
    <submittedName>
        <fullName evidence="2">Unannotated protein</fullName>
    </submittedName>
</protein>
<feature type="transmembrane region" description="Helical" evidence="1">
    <location>
        <begin position="63"/>
        <end position="82"/>
    </location>
</feature>
<keyword evidence="1" id="KW-1133">Transmembrane helix</keyword>
<name>A0A6J7QXN9_9ZZZZ</name>
<sequence length="160" mass="16594">MTTPSLDPTDNGPLEAALRQLGTTPDPKLRDEQIAVALGHIASTNTEIASNVVSLASRRPNRVFIALSAVAAVGLFAVGLGIGKSGNNEPAEVSLIKNAAPESSIDTRACVSTEVSSTTDTFLIMGTPPALVAKEVRNGVPTLTVYNAETCAILWQVPAK</sequence>
<evidence type="ECO:0000313" key="2">
    <source>
        <dbReference type="EMBL" id="CAB5021349.1"/>
    </source>
</evidence>